<proteinExistence type="predicted"/>
<feature type="transmembrane region" description="Helical" evidence="1">
    <location>
        <begin position="21"/>
        <end position="41"/>
    </location>
</feature>
<feature type="transmembrane region" description="Helical" evidence="1">
    <location>
        <begin position="83"/>
        <end position="102"/>
    </location>
</feature>
<accession>A0A7I7STP5</accession>
<dbReference type="KEGG" id="msar:MSAR_23220"/>
<keyword evidence="1" id="KW-1133">Transmembrane helix</keyword>
<keyword evidence="1" id="KW-0472">Membrane</keyword>
<reference evidence="2 3" key="1">
    <citation type="journal article" date="2019" name="Emerg. Microbes Infect.">
        <title>Comprehensive subspecies identification of 175 nontuberculous mycobacteria species based on 7547 genomic profiles.</title>
        <authorList>
            <person name="Matsumoto Y."/>
            <person name="Kinjo T."/>
            <person name="Motooka D."/>
            <person name="Nabeya D."/>
            <person name="Jung N."/>
            <person name="Uechi K."/>
            <person name="Horii T."/>
            <person name="Iida T."/>
            <person name="Fujita J."/>
            <person name="Nakamura S."/>
        </authorList>
    </citation>
    <scope>NUCLEOTIDE SEQUENCE [LARGE SCALE GENOMIC DNA]</scope>
    <source>
        <strain evidence="2 3">JCM 30395</strain>
    </source>
</reference>
<keyword evidence="1" id="KW-0812">Transmembrane</keyword>
<feature type="transmembrane region" description="Helical" evidence="1">
    <location>
        <begin position="108"/>
        <end position="131"/>
    </location>
</feature>
<dbReference type="RefSeq" id="WP_163697090.1">
    <property type="nucleotide sequence ID" value="NZ_AP022595.1"/>
</dbReference>
<name>A0A7I7STP5_9MYCO</name>
<dbReference type="AlphaFoldDB" id="A0A7I7STP5"/>
<gene>
    <name evidence="2" type="ORF">MSAR_23220</name>
</gene>
<evidence type="ECO:0000313" key="3">
    <source>
        <dbReference type="Proteomes" id="UP000466445"/>
    </source>
</evidence>
<feature type="transmembrane region" description="Helical" evidence="1">
    <location>
        <begin position="47"/>
        <end position="71"/>
    </location>
</feature>
<evidence type="ECO:0000313" key="2">
    <source>
        <dbReference type="EMBL" id="BBY59186.1"/>
    </source>
</evidence>
<evidence type="ECO:0000256" key="1">
    <source>
        <dbReference type="SAM" id="Phobius"/>
    </source>
</evidence>
<dbReference type="EMBL" id="AP022595">
    <property type="protein sequence ID" value="BBY59186.1"/>
    <property type="molecule type" value="Genomic_DNA"/>
</dbReference>
<sequence length="141" mass="15002">MTHQPPPAEAPARPADVDTGFWLWLVALPLMVTGYLADAFFSASKQASVLVVAVTVLFALAVAALVLTFLFLMRSGYRWTRTVLTGGGVATVIYTGASLFSADRDTVQAVIFAVTGIVGSVLIMGGTVLLHRQDVHGFFTK</sequence>
<dbReference type="Proteomes" id="UP000466445">
    <property type="component" value="Chromosome"/>
</dbReference>
<keyword evidence="3" id="KW-1185">Reference proteome</keyword>
<organism evidence="2 3">
    <name type="scientific">Mycolicibacterium sarraceniae</name>
    <dbReference type="NCBI Taxonomy" id="1534348"/>
    <lineage>
        <taxon>Bacteria</taxon>
        <taxon>Bacillati</taxon>
        <taxon>Actinomycetota</taxon>
        <taxon>Actinomycetes</taxon>
        <taxon>Mycobacteriales</taxon>
        <taxon>Mycobacteriaceae</taxon>
        <taxon>Mycolicibacterium</taxon>
    </lineage>
</organism>
<protein>
    <submittedName>
        <fullName evidence="2">Uncharacterized protein</fullName>
    </submittedName>
</protein>